<reference evidence="1" key="2">
    <citation type="submission" date="2020-05" db="UniProtKB">
        <authorList>
            <consortium name="EnsemblMetazoa"/>
        </authorList>
    </citation>
    <scope>IDENTIFICATION</scope>
    <source>
        <strain evidence="1">MINIMUS1</strain>
    </source>
</reference>
<protein>
    <submittedName>
        <fullName evidence="1">Uncharacterized protein</fullName>
    </submittedName>
</protein>
<evidence type="ECO:0000313" key="1">
    <source>
        <dbReference type="EnsemblMetazoa" id="AMIN008107-PA"/>
    </source>
</evidence>
<dbReference type="AlphaFoldDB" id="A0A182WCM0"/>
<accession>A0A182WCM0</accession>
<proteinExistence type="predicted"/>
<evidence type="ECO:0000313" key="2">
    <source>
        <dbReference type="Proteomes" id="UP000075920"/>
    </source>
</evidence>
<reference evidence="2" key="1">
    <citation type="submission" date="2013-03" db="EMBL/GenBank/DDBJ databases">
        <title>The Genome Sequence of Anopheles minimus MINIMUS1.</title>
        <authorList>
            <consortium name="The Broad Institute Genomics Platform"/>
            <person name="Neafsey D.E."/>
            <person name="Walton C."/>
            <person name="Walker B."/>
            <person name="Young S.K."/>
            <person name="Zeng Q."/>
            <person name="Gargeya S."/>
            <person name="Fitzgerald M."/>
            <person name="Haas B."/>
            <person name="Abouelleil A."/>
            <person name="Allen A.W."/>
            <person name="Alvarado L."/>
            <person name="Arachchi H.M."/>
            <person name="Berlin A.M."/>
            <person name="Chapman S.B."/>
            <person name="Gainer-Dewar J."/>
            <person name="Goldberg J."/>
            <person name="Griggs A."/>
            <person name="Gujja S."/>
            <person name="Hansen M."/>
            <person name="Howarth C."/>
            <person name="Imamovic A."/>
            <person name="Ireland A."/>
            <person name="Larimer J."/>
            <person name="McCowan C."/>
            <person name="Murphy C."/>
            <person name="Pearson M."/>
            <person name="Poon T.W."/>
            <person name="Priest M."/>
            <person name="Roberts A."/>
            <person name="Saif S."/>
            <person name="Shea T."/>
            <person name="Sisk P."/>
            <person name="Sykes S."/>
            <person name="Wortman J."/>
            <person name="Nusbaum C."/>
            <person name="Birren B."/>
        </authorList>
    </citation>
    <scope>NUCLEOTIDE SEQUENCE [LARGE SCALE GENOMIC DNA]</scope>
    <source>
        <strain evidence="2">MINIMUS1</strain>
    </source>
</reference>
<keyword evidence="2" id="KW-1185">Reference proteome</keyword>
<dbReference type="Proteomes" id="UP000075920">
    <property type="component" value="Unassembled WGS sequence"/>
</dbReference>
<dbReference type="EnsemblMetazoa" id="AMIN008107-RA">
    <property type="protein sequence ID" value="AMIN008107-PA"/>
    <property type="gene ID" value="AMIN008107"/>
</dbReference>
<dbReference type="VEuPathDB" id="VectorBase:AMIN008107"/>
<name>A0A182WCM0_9DIPT</name>
<organism evidence="1 2">
    <name type="scientific">Anopheles minimus</name>
    <dbReference type="NCBI Taxonomy" id="112268"/>
    <lineage>
        <taxon>Eukaryota</taxon>
        <taxon>Metazoa</taxon>
        <taxon>Ecdysozoa</taxon>
        <taxon>Arthropoda</taxon>
        <taxon>Hexapoda</taxon>
        <taxon>Insecta</taxon>
        <taxon>Pterygota</taxon>
        <taxon>Neoptera</taxon>
        <taxon>Endopterygota</taxon>
        <taxon>Diptera</taxon>
        <taxon>Nematocera</taxon>
        <taxon>Culicoidea</taxon>
        <taxon>Culicidae</taxon>
        <taxon>Anophelinae</taxon>
        <taxon>Anopheles</taxon>
    </lineage>
</organism>
<sequence>MVHLVGGYIYLAGVQKVEKQPEVADLHIRKVHAHPKPCARVHFPRDVYERQWLGPAVANYEIARTNAHPLSSSRGVSK</sequence>